<name>A0A382GZA6_9ZZZZ</name>
<dbReference type="EMBL" id="UINC01058213">
    <property type="protein sequence ID" value="SVB80212.1"/>
    <property type="molecule type" value="Genomic_DNA"/>
</dbReference>
<protein>
    <submittedName>
        <fullName evidence="1">Uncharacterized protein</fullName>
    </submittedName>
</protein>
<evidence type="ECO:0000313" key="1">
    <source>
        <dbReference type="EMBL" id="SVB80212.1"/>
    </source>
</evidence>
<accession>A0A382GZA6</accession>
<sequence>MASLFKENNKNFVDIGHLHLAGDTMRFHRKNGFTNKDIKALGDVTYFMFVNKQLMKIGKCEARGGFITRLNQYGKGRYGDATNRLIMDVMDDIPASDIIIKAISIPRSTKTRIDYLTGEKFTILQPCAREYEAGWTKMYLDENVNNELPFCRQVT</sequence>
<organism evidence="1">
    <name type="scientific">marine metagenome</name>
    <dbReference type="NCBI Taxonomy" id="408172"/>
    <lineage>
        <taxon>unclassified sequences</taxon>
        <taxon>metagenomes</taxon>
        <taxon>ecological metagenomes</taxon>
    </lineage>
</organism>
<dbReference type="AlphaFoldDB" id="A0A382GZA6"/>
<proteinExistence type="predicted"/>
<reference evidence="1" key="1">
    <citation type="submission" date="2018-05" db="EMBL/GenBank/DDBJ databases">
        <authorList>
            <person name="Lanie J.A."/>
            <person name="Ng W.-L."/>
            <person name="Kazmierczak K.M."/>
            <person name="Andrzejewski T.M."/>
            <person name="Davidsen T.M."/>
            <person name="Wayne K.J."/>
            <person name="Tettelin H."/>
            <person name="Glass J.I."/>
            <person name="Rusch D."/>
            <person name="Podicherti R."/>
            <person name="Tsui H.-C.T."/>
            <person name="Winkler M.E."/>
        </authorList>
    </citation>
    <scope>NUCLEOTIDE SEQUENCE</scope>
</reference>
<gene>
    <name evidence="1" type="ORF">METZ01_LOCUS233066</name>
</gene>